<dbReference type="EMBL" id="QNUF01000014">
    <property type="protein sequence ID" value="REC74757.1"/>
    <property type="molecule type" value="Genomic_DNA"/>
</dbReference>
<dbReference type="Proteomes" id="UP000256491">
    <property type="component" value="Unassembled WGS sequence"/>
</dbReference>
<comment type="caution">
    <text evidence="1">The sequence shown here is derived from an EMBL/GenBank/DDBJ whole genome shotgun (WGS) entry which is preliminary data.</text>
</comment>
<reference evidence="1 2" key="1">
    <citation type="journal article" date="2010" name="Syst. Appl. Microbiol.">
        <title>Four new species of Chryseobacterium from the rhizosphere of coastal sand dune plants, Chryseobacterium elymi sp. nov., Chryseobacterium hagamense sp. nov., Chryseobacterium lathyri sp. nov. and Chryseobacterium rhizosphaerae sp. nov.</title>
        <authorList>
            <person name="Cho S.H."/>
            <person name="Lee K.S."/>
            <person name="Shin D.S."/>
            <person name="Han J.H."/>
            <person name="Park K.S."/>
            <person name="Lee C.H."/>
            <person name="Park K.H."/>
            <person name="Kim S.B."/>
        </authorList>
    </citation>
    <scope>NUCLEOTIDE SEQUENCE [LARGE SCALE GENOMIC DNA]</scope>
    <source>
        <strain evidence="1 2">KCTC 22548</strain>
    </source>
</reference>
<evidence type="ECO:0000313" key="2">
    <source>
        <dbReference type="Proteomes" id="UP000256491"/>
    </source>
</evidence>
<dbReference type="InterPro" id="IPR010921">
    <property type="entry name" value="Trp_repressor/repl_initiator"/>
</dbReference>
<evidence type="ECO:0000313" key="1">
    <source>
        <dbReference type="EMBL" id="REC74757.1"/>
    </source>
</evidence>
<proteinExistence type="predicted"/>
<name>A0ABX9IJ78_9FLAO</name>
<dbReference type="SUPFAM" id="SSF48295">
    <property type="entry name" value="TrpR-like"/>
    <property type="match status" value="1"/>
</dbReference>
<gene>
    <name evidence="1" type="ORF">DRF57_13110</name>
</gene>
<organism evidence="1 2">
    <name type="scientific">Chryseobacterium rhizosphaerae</name>
    <dbReference type="NCBI Taxonomy" id="395937"/>
    <lineage>
        <taxon>Bacteria</taxon>
        <taxon>Pseudomonadati</taxon>
        <taxon>Bacteroidota</taxon>
        <taxon>Flavobacteriia</taxon>
        <taxon>Flavobacteriales</taxon>
        <taxon>Weeksellaceae</taxon>
        <taxon>Chryseobacterium group</taxon>
        <taxon>Chryseobacterium</taxon>
    </lineage>
</organism>
<dbReference type="RefSeq" id="WP_115919032.1">
    <property type="nucleotide sequence ID" value="NZ_BJYH01000003.1"/>
</dbReference>
<sequence length="110" mass="13158">MPDYKKIYTDMIEMKYPEKKEFCREILESDKLLALDIIALNKIIFGKSIQEKKHRSYDKTSILKMLDHQEQNNMTNVAMSRSIGISRNSIAKWKKMYLKNIDRKDDKRII</sequence>
<keyword evidence="2" id="KW-1185">Reference proteome</keyword>
<accession>A0ABX9IJ78</accession>
<protein>
    <submittedName>
        <fullName evidence="1">Helix-turn-helix domain-containing protein</fullName>
    </submittedName>
</protein>